<name>A0ACA9MNW0_9GLOM</name>
<accession>A0ACA9MNW0</accession>
<dbReference type="EMBL" id="CAJVPW010009241">
    <property type="protein sequence ID" value="CAG8602861.1"/>
    <property type="molecule type" value="Genomic_DNA"/>
</dbReference>
<proteinExistence type="predicted"/>
<evidence type="ECO:0000313" key="2">
    <source>
        <dbReference type="Proteomes" id="UP000789366"/>
    </source>
</evidence>
<organism evidence="1 2">
    <name type="scientific">Cetraspora pellucida</name>
    <dbReference type="NCBI Taxonomy" id="1433469"/>
    <lineage>
        <taxon>Eukaryota</taxon>
        <taxon>Fungi</taxon>
        <taxon>Fungi incertae sedis</taxon>
        <taxon>Mucoromycota</taxon>
        <taxon>Glomeromycotina</taxon>
        <taxon>Glomeromycetes</taxon>
        <taxon>Diversisporales</taxon>
        <taxon>Gigasporaceae</taxon>
        <taxon>Cetraspora</taxon>
    </lineage>
</organism>
<feature type="non-terminal residue" evidence="1">
    <location>
        <position position="1"/>
    </location>
</feature>
<sequence length="239" mass="27741">SKKSIDTLLSKTSTKSSDTLVSKASMKSSGTTNTKTSIKSNNSFVGKPLKRTNSSRSQPNKFIVDDIINDYSSLQLDKVIVDVYLDENYLDHGEEYLDHDEEYFDHDERRDGKYLDRDEKRNEKYSDSVEKYFDRIEKYSDRDEKSIHERPKKPDKVVTQGEVGSINDDKSIDELTLLADNASLRKNSISKKYKFLSGVASLIEKFGNRDHYTRSIRDSEGYFKVDEFEIFEICENRFK</sequence>
<protein>
    <submittedName>
        <fullName evidence="1">15041_t:CDS:1</fullName>
    </submittedName>
</protein>
<evidence type="ECO:0000313" key="1">
    <source>
        <dbReference type="EMBL" id="CAG8602861.1"/>
    </source>
</evidence>
<gene>
    <name evidence="1" type="ORF">SPELUC_LOCUS7194</name>
</gene>
<reference evidence="1" key="1">
    <citation type="submission" date="2021-06" db="EMBL/GenBank/DDBJ databases">
        <authorList>
            <person name="Kallberg Y."/>
            <person name="Tangrot J."/>
            <person name="Rosling A."/>
        </authorList>
    </citation>
    <scope>NUCLEOTIDE SEQUENCE</scope>
    <source>
        <strain evidence="1">28 12/20/2015</strain>
    </source>
</reference>
<dbReference type="Proteomes" id="UP000789366">
    <property type="component" value="Unassembled WGS sequence"/>
</dbReference>
<keyword evidence="2" id="KW-1185">Reference proteome</keyword>
<comment type="caution">
    <text evidence="1">The sequence shown here is derived from an EMBL/GenBank/DDBJ whole genome shotgun (WGS) entry which is preliminary data.</text>
</comment>